<evidence type="ECO:0000313" key="2">
    <source>
        <dbReference type="EMBL" id="EHC92706.1"/>
    </source>
</evidence>
<dbReference type="Proteomes" id="UP000005065">
    <property type="component" value="Unassembled WGS sequence"/>
</dbReference>
<evidence type="ECO:0000313" key="3">
    <source>
        <dbReference type="Proteomes" id="UP000005065"/>
    </source>
</evidence>
<dbReference type="PATRIC" id="fig|913082.3.peg.860"/>
<dbReference type="BioCyc" id="SENT913082:G120J-2436-MONOMER"/>
<dbReference type="EMBL" id="AFCU01000352">
    <property type="protein sequence ID" value="EHC92706.1"/>
    <property type="molecule type" value="Genomic_DNA"/>
</dbReference>
<protein>
    <submittedName>
        <fullName evidence="2">Uncharacterized protein</fullName>
    </submittedName>
</protein>
<proteinExistence type="predicted"/>
<feature type="region of interest" description="Disordered" evidence="1">
    <location>
        <begin position="1"/>
        <end position="37"/>
    </location>
</feature>
<feature type="compositionally biased region" description="Basic and acidic residues" evidence="1">
    <location>
        <begin position="1"/>
        <end position="24"/>
    </location>
</feature>
<organism evidence="2 3">
    <name type="scientific">Salmonella enterica subsp. enterica serovar Senftenberg str. A4-543</name>
    <dbReference type="NCBI Taxonomy" id="913082"/>
    <lineage>
        <taxon>Bacteria</taxon>
        <taxon>Pseudomonadati</taxon>
        <taxon>Pseudomonadota</taxon>
        <taxon>Gammaproteobacteria</taxon>
        <taxon>Enterobacterales</taxon>
        <taxon>Enterobacteriaceae</taxon>
        <taxon>Salmonella</taxon>
    </lineage>
</organism>
<sequence>MKMGMKRENCKARRATGHEQEARQAQRHRALLPFLQD</sequence>
<comment type="caution">
    <text evidence="2">The sequence shown here is derived from an EMBL/GenBank/DDBJ whole genome shotgun (WGS) entry which is preliminary data.</text>
</comment>
<dbReference type="AlphaFoldDB" id="G5QWK7"/>
<evidence type="ECO:0000256" key="1">
    <source>
        <dbReference type="SAM" id="MobiDB-lite"/>
    </source>
</evidence>
<accession>G5QWK7</accession>
<gene>
    <name evidence="2" type="ORF">LTSESEN_1092</name>
</gene>
<name>G5QWK7_SALSE</name>
<reference evidence="2 3" key="1">
    <citation type="journal article" date="2011" name="BMC Genomics">
        <title>Genome sequencing reveals diversification of virulence factor content and possible host adaptation in distinct subpopulations of Salmonella enterica.</title>
        <authorList>
            <person name="den Bakker H.C."/>
            <person name="Moreno Switt A.I."/>
            <person name="Govoni G."/>
            <person name="Cummings C.A."/>
            <person name="Ranieri M.L."/>
            <person name="Degoricija L."/>
            <person name="Hoelzer K."/>
            <person name="Rodriguez-Rivera L.D."/>
            <person name="Brown S."/>
            <person name="Bolchacova E."/>
            <person name="Furtado M.R."/>
            <person name="Wiedmann M."/>
        </authorList>
    </citation>
    <scope>NUCLEOTIDE SEQUENCE [LARGE SCALE GENOMIC DNA]</scope>
    <source>
        <strain evidence="2 3">A4-543</strain>
    </source>
</reference>